<keyword evidence="1" id="KW-1133">Transmembrane helix</keyword>
<evidence type="ECO:0000313" key="3">
    <source>
        <dbReference type="EMBL" id="SDM52942.1"/>
    </source>
</evidence>
<dbReference type="Pfam" id="PF04892">
    <property type="entry name" value="VanZ"/>
    <property type="match status" value="1"/>
</dbReference>
<dbReference type="Proteomes" id="UP000199451">
    <property type="component" value="Unassembled WGS sequence"/>
</dbReference>
<dbReference type="PANTHER" id="PTHR28008:SF1">
    <property type="entry name" value="DOMAIN PROTEIN, PUTATIVE (AFU_ORTHOLOGUE AFUA_3G10980)-RELATED"/>
    <property type="match status" value="1"/>
</dbReference>
<evidence type="ECO:0000259" key="2">
    <source>
        <dbReference type="Pfam" id="PF04892"/>
    </source>
</evidence>
<feature type="domain" description="VanZ-like" evidence="2">
    <location>
        <begin position="47"/>
        <end position="119"/>
    </location>
</feature>
<name>A0A1G9TZ42_9EURY</name>
<feature type="transmembrane region" description="Helical" evidence="1">
    <location>
        <begin position="12"/>
        <end position="29"/>
    </location>
</feature>
<keyword evidence="1" id="KW-0812">Transmembrane</keyword>
<dbReference type="InterPro" id="IPR006976">
    <property type="entry name" value="VanZ-like"/>
</dbReference>
<dbReference type="PANTHER" id="PTHR28008">
    <property type="entry name" value="DOMAIN PROTEIN, PUTATIVE (AFU_ORTHOLOGUE AFUA_3G10980)-RELATED"/>
    <property type="match status" value="1"/>
</dbReference>
<keyword evidence="1" id="KW-0472">Membrane</keyword>
<dbReference type="EMBL" id="FNHL01000002">
    <property type="protein sequence ID" value="SDM52942.1"/>
    <property type="molecule type" value="Genomic_DNA"/>
</dbReference>
<keyword evidence="4" id="KW-1185">Reference proteome</keyword>
<feature type="transmembrane region" description="Helical" evidence="1">
    <location>
        <begin position="49"/>
        <end position="69"/>
    </location>
</feature>
<sequence length="141" mass="14663">MTRLPTPPRWLRWAVVAFVAGGIFAASVLDPPSSGVPSLGPLGLVGFDKWLHTFAYAGLGFVLFVALVPPRHPERALVAAVVAAAVYGVGIELVQGPLPERSLDAADALANAFGALVGGAAGIVARRLLKLAVRPTQYTLE</sequence>
<gene>
    <name evidence="3" type="ORF">SAMN04487949_1973</name>
</gene>
<protein>
    <submittedName>
        <fullName evidence="3">VanZ like family protein</fullName>
    </submittedName>
</protein>
<evidence type="ECO:0000256" key="1">
    <source>
        <dbReference type="SAM" id="Phobius"/>
    </source>
</evidence>
<proteinExistence type="predicted"/>
<dbReference type="RefSeq" id="WP_139173318.1">
    <property type="nucleotide sequence ID" value="NZ_FNHL01000002.1"/>
</dbReference>
<reference evidence="4" key="1">
    <citation type="submission" date="2016-10" db="EMBL/GenBank/DDBJ databases">
        <authorList>
            <person name="Varghese N."/>
            <person name="Submissions S."/>
        </authorList>
    </citation>
    <scope>NUCLEOTIDE SEQUENCE [LARGE SCALE GENOMIC DNA]</scope>
    <source>
        <strain evidence="4">CGMCC 1.10119</strain>
    </source>
</reference>
<organism evidence="3 4">
    <name type="scientific">Halogranum gelatinilyticum</name>
    <dbReference type="NCBI Taxonomy" id="660521"/>
    <lineage>
        <taxon>Archaea</taxon>
        <taxon>Methanobacteriati</taxon>
        <taxon>Methanobacteriota</taxon>
        <taxon>Stenosarchaea group</taxon>
        <taxon>Halobacteria</taxon>
        <taxon>Halobacteriales</taxon>
        <taxon>Haloferacaceae</taxon>
    </lineage>
</organism>
<feature type="transmembrane region" description="Helical" evidence="1">
    <location>
        <begin position="108"/>
        <end position="129"/>
    </location>
</feature>
<dbReference type="AlphaFoldDB" id="A0A1G9TZ42"/>
<evidence type="ECO:0000313" key="4">
    <source>
        <dbReference type="Proteomes" id="UP000199451"/>
    </source>
</evidence>
<feature type="transmembrane region" description="Helical" evidence="1">
    <location>
        <begin position="76"/>
        <end position="96"/>
    </location>
</feature>
<dbReference type="NCBIfam" id="NF037970">
    <property type="entry name" value="vanZ_1"/>
    <property type="match status" value="1"/>
</dbReference>
<accession>A0A1G9TZ42</accession>
<dbReference type="STRING" id="660521.SAMN04487949_1973"/>